<dbReference type="PANTHER" id="PTHR13420:SF7">
    <property type="entry name" value="UPF0235 PROTEIN C15ORF40"/>
    <property type="match status" value="1"/>
</dbReference>
<dbReference type="Pfam" id="PF02594">
    <property type="entry name" value="DUF167"/>
    <property type="match status" value="1"/>
</dbReference>
<comment type="caution">
    <text evidence="3">The sequence shown here is derived from an EMBL/GenBank/DDBJ whole genome shotgun (WGS) entry which is preliminary data.</text>
</comment>
<evidence type="ECO:0000313" key="3">
    <source>
        <dbReference type="EMBL" id="KIC73443.1"/>
    </source>
</evidence>
<comment type="similarity">
    <text evidence="1 2">Belongs to the UPF0235 family.</text>
</comment>
<dbReference type="EMBL" id="JSAN01000030">
    <property type="protein sequence ID" value="KIC73443.1"/>
    <property type="molecule type" value="Genomic_DNA"/>
</dbReference>
<organism evidence="3 4">
    <name type="scientific">Candidatus Protochlamydia amoebophila</name>
    <dbReference type="NCBI Taxonomy" id="362787"/>
    <lineage>
        <taxon>Bacteria</taxon>
        <taxon>Pseudomonadati</taxon>
        <taxon>Chlamydiota</taxon>
        <taxon>Chlamydiia</taxon>
        <taxon>Parachlamydiales</taxon>
        <taxon>Parachlamydiaceae</taxon>
        <taxon>Candidatus Protochlamydia</taxon>
    </lineage>
</organism>
<dbReference type="NCBIfam" id="TIGR00251">
    <property type="entry name" value="DUF167 family protein"/>
    <property type="match status" value="1"/>
</dbReference>
<dbReference type="RefSeq" id="WP_011175050.1">
    <property type="nucleotide sequence ID" value="NZ_JAEMUB010000025.1"/>
</dbReference>
<evidence type="ECO:0000313" key="4">
    <source>
        <dbReference type="Proteomes" id="UP000031465"/>
    </source>
</evidence>
<proteinExistence type="inferred from homology"/>
<dbReference type="SMART" id="SM01152">
    <property type="entry name" value="DUF167"/>
    <property type="match status" value="1"/>
</dbReference>
<dbReference type="Proteomes" id="UP000031465">
    <property type="component" value="Unassembled WGS sequence"/>
</dbReference>
<protein>
    <recommendedName>
        <fullName evidence="2">UPF0235 protein DB44_BG01330</fullName>
    </recommendedName>
</protein>
<accession>A0A0C1HFG1</accession>
<sequence length="92" mass="10460">MFQQTNRGIIIKIKVIPLASFSEKVGWEGDELKIRLAAIPDKGQANTELIRFLSSLFKIRKSSIQLIQGQTSRHKKICIQDISLERLQVLLA</sequence>
<dbReference type="InterPro" id="IPR003746">
    <property type="entry name" value="DUF167"/>
</dbReference>
<evidence type="ECO:0000256" key="2">
    <source>
        <dbReference type="HAMAP-Rule" id="MF_00634"/>
    </source>
</evidence>
<dbReference type="SUPFAM" id="SSF69786">
    <property type="entry name" value="YggU-like"/>
    <property type="match status" value="1"/>
</dbReference>
<gene>
    <name evidence="3" type="ORF">DB44_BG01330</name>
</gene>
<dbReference type="GO" id="GO:0005737">
    <property type="term" value="C:cytoplasm"/>
    <property type="evidence" value="ECO:0007669"/>
    <property type="project" value="TreeGrafter"/>
</dbReference>
<dbReference type="Gene3D" id="3.30.1200.10">
    <property type="entry name" value="YggU-like"/>
    <property type="match status" value="1"/>
</dbReference>
<dbReference type="InterPro" id="IPR036591">
    <property type="entry name" value="YggU-like_sf"/>
</dbReference>
<dbReference type="HAMAP" id="MF_00634">
    <property type="entry name" value="UPF0235"/>
    <property type="match status" value="1"/>
</dbReference>
<dbReference type="AlphaFoldDB" id="A0A0C1HFG1"/>
<name>A0A0C1HFG1_9BACT</name>
<dbReference type="PANTHER" id="PTHR13420">
    <property type="entry name" value="UPF0235 PROTEIN C15ORF40"/>
    <property type="match status" value="1"/>
</dbReference>
<dbReference type="OMA" id="ANRECCR"/>
<dbReference type="PATRIC" id="fig|362787.3.peg.552"/>
<reference evidence="3 4" key="1">
    <citation type="journal article" date="2014" name="Mol. Biol. Evol.">
        <title>Massive expansion of Ubiquitination-related gene families within the Chlamydiae.</title>
        <authorList>
            <person name="Domman D."/>
            <person name="Collingro A."/>
            <person name="Lagkouvardos I."/>
            <person name="Gehre L."/>
            <person name="Weinmaier T."/>
            <person name="Rattei T."/>
            <person name="Subtil A."/>
            <person name="Horn M."/>
        </authorList>
    </citation>
    <scope>NUCLEOTIDE SEQUENCE [LARGE SCALE GENOMIC DNA]</scope>
    <source>
        <strain evidence="3 4">EI2</strain>
    </source>
</reference>
<evidence type="ECO:0000256" key="1">
    <source>
        <dbReference type="ARBA" id="ARBA00010364"/>
    </source>
</evidence>